<feature type="transmembrane region" description="Helical" evidence="1">
    <location>
        <begin position="91"/>
        <end position="110"/>
    </location>
</feature>
<name>A0ABP5JLG4_9MICC</name>
<protein>
    <submittedName>
        <fullName evidence="2">Uncharacterized protein</fullName>
    </submittedName>
</protein>
<proteinExistence type="predicted"/>
<feature type="transmembrane region" description="Helical" evidence="1">
    <location>
        <begin position="36"/>
        <end position="56"/>
    </location>
</feature>
<dbReference type="EMBL" id="BAAAQA010000020">
    <property type="protein sequence ID" value="GAA2119696.1"/>
    <property type="molecule type" value="Genomic_DNA"/>
</dbReference>
<organism evidence="2 3">
    <name type="scientific">Kocuria atrinae</name>
    <dbReference type="NCBI Taxonomy" id="592377"/>
    <lineage>
        <taxon>Bacteria</taxon>
        <taxon>Bacillati</taxon>
        <taxon>Actinomycetota</taxon>
        <taxon>Actinomycetes</taxon>
        <taxon>Micrococcales</taxon>
        <taxon>Micrococcaceae</taxon>
        <taxon>Kocuria</taxon>
    </lineage>
</organism>
<feature type="transmembrane region" description="Helical" evidence="1">
    <location>
        <begin position="146"/>
        <end position="167"/>
    </location>
</feature>
<dbReference type="RefSeq" id="WP_344224967.1">
    <property type="nucleotide sequence ID" value="NZ_BAAAQA010000020.1"/>
</dbReference>
<evidence type="ECO:0000313" key="2">
    <source>
        <dbReference type="EMBL" id="GAA2119696.1"/>
    </source>
</evidence>
<feature type="transmembrane region" description="Helical" evidence="1">
    <location>
        <begin position="115"/>
        <end position="134"/>
    </location>
</feature>
<comment type="caution">
    <text evidence="2">The sequence shown here is derived from an EMBL/GenBank/DDBJ whole genome shotgun (WGS) entry which is preliminary data.</text>
</comment>
<sequence length="338" mass="37634">MRNSGISPKALTALAIAGFGVPFAIGVTEVDSVKDPNAMIMSLVFYAAAAVIVAVPRWATQQLPLLSTMLAVLFFMLAVEQGYAATTVVPIAGQTPWFAMGFTVMVFALCLRQRIWWAVLLWAVVSLMSMRRWTMVNGSLLPTESYAVMALGVFVATGMGYQEFIRFTQRKREIRRMLLTARTNDEAEQDSKNASYQRVQYVRRLAGGLLERIAHDPSEVTEYDIDQFRLTEAQLRDTIRGRSIATPYILEITRTARDRGVRVDILDERGQPLPPKVMEATTEQVAEVLNHAQCGVVTIRAFPKGDPTAVFIVHDNDDENEDPIAIEIADVTGEVSRF</sequence>
<keyword evidence="1" id="KW-1133">Transmembrane helix</keyword>
<reference evidence="3" key="1">
    <citation type="journal article" date="2019" name="Int. J. Syst. Evol. Microbiol.">
        <title>The Global Catalogue of Microorganisms (GCM) 10K type strain sequencing project: providing services to taxonomists for standard genome sequencing and annotation.</title>
        <authorList>
            <consortium name="The Broad Institute Genomics Platform"/>
            <consortium name="The Broad Institute Genome Sequencing Center for Infectious Disease"/>
            <person name="Wu L."/>
            <person name="Ma J."/>
        </authorList>
    </citation>
    <scope>NUCLEOTIDE SEQUENCE [LARGE SCALE GENOMIC DNA]</scope>
    <source>
        <strain evidence="3">JCM 15914</strain>
    </source>
</reference>
<accession>A0ABP5JLG4</accession>
<gene>
    <name evidence="2" type="ORF">GCM10009824_20850</name>
</gene>
<evidence type="ECO:0000256" key="1">
    <source>
        <dbReference type="SAM" id="Phobius"/>
    </source>
</evidence>
<evidence type="ECO:0000313" key="3">
    <source>
        <dbReference type="Proteomes" id="UP001500166"/>
    </source>
</evidence>
<feature type="transmembrane region" description="Helical" evidence="1">
    <location>
        <begin position="63"/>
        <end position="79"/>
    </location>
</feature>
<keyword evidence="3" id="KW-1185">Reference proteome</keyword>
<dbReference type="Proteomes" id="UP001500166">
    <property type="component" value="Unassembled WGS sequence"/>
</dbReference>
<keyword evidence="1" id="KW-0472">Membrane</keyword>
<keyword evidence="1" id="KW-0812">Transmembrane</keyword>